<reference evidence="1" key="1">
    <citation type="submission" date="2020-05" db="EMBL/GenBank/DDBJ databases">
        <title>Large-scale comparative analyses of tick genomes elucidate their genetic diversity and vector capacities.</title>
        <authorList>
            <person name="Jia N."/>
            <person name="Wang J."/>
            <person name="Shi W."/>
            <person name="Du L."/>
            <person name="Sun Y."/>
            <person name="Zhan W."/>
            <person name="Jiang J."/>
            <person name="Wang Q."/>
            <person name="Zhang B."/>
            <person name="Ji P."/>
            <person name="Sakyi L.B."/>
            <person name="Cui X."/>
            <person name="Yuan T."/>
            <person name="Jiang B."/>
            <person name="Yang W."/>
            <person name="Lam T.T.-Y."/>
            <person name="Chang Q."/>
            <person name="Ding S."/>
            <person name="Wang X."/>
            <person name="Zhu J."/>
            <person name="Ruan X."/>
            <person name="Zhao L."/>
            <person name="Wei J."/>
            <person name="Que T."/>
            <person name="Du C."/>
            <person name="Cheng J."/>
            <person name="Dai P."/>
            <person name="Han X."/>
            <person name="Huang E."/>
            <person name="Gao Y."/>
            <person name="Liu J."/>
            <person name="Shao H."/>
            <person name="Ye R."/>
            <person name="Li L."/>
            <person name="Wei W."/>
            <person name="Wang X."/>
            <person name="Wang C."/>
            <person name="Yang T."/>
            <person name="Huo Q."/>
            <person name="Li W."/>
            <person name="Guo W."/>
            <person name="Chen H."/>
            <person name="Zhou L."/>
            <person name="Ni X."/>
            <person name="Tian J."/>
            <person name="Zhou Y."/>
            <person name="Sheng Y."/>
            <person name="Liu T."/>
            <person name="Pan Y."/>
            <person name="Xia L."/>
            <person name="Li J."/>
            <person name="Zhao F."/>
            <person name="Cao W."/>
        </authorList>
    </citation>
    <scope>NUCLEOTIDE SEQUENCE</scope>
    <source>
        <strain evidence="1">Dsil-2018</strain>
    </source>
</reference>
<name>A0ACB8E3B3_DERSI</name>
<sequence length="100" mass="11419">MATIFGDRDKLIILHRESQLAPSRKCLQLGDYQDDADAILMWFKDARQHNVPLSGPIIQKKARQVVVALDICSFEASARRLHRFCQRNGIVWQVASSNKL</sequence>
<evidence type="ECO:0000313" key="1">
    <source>
        <dbReference type="EMBL" id="KAH7981240.1"/>
    </source>
</evidence>
<dbReference type="Proteomes" id="UP000821865">
    <property type="component" value="Chromosome 1"/>
</dbReference>
<comment type="caution">
    <text evidence="1">The sequence shown here is derived from an EMBL/GenBank/DDBJ whole genome shotgun (WGS) entry which is preliminary data.</text>
</comment>
<accession>A0ACB8E3B3</accession>
<organism evidence="1 2">
    <name type="scientific">Dermacentor silvarum</name>
    <name type="common">Tick</name>
    <dbReference type="NCBI Taxonomy" id="543639"/>
    <lineage>
        <taxon>Eukaryota</taxon>
        <taxon>Metazoa</taxon>
        <taxon>Ecdysozoa</taxon>
        <taxon>Arthropoda</taxon>
        <taxon>Chelicerata</taxon>
        <taxon>Arachnida</taxon>
        <taxon>Acari</taxon>
        <taxon>Parasitiformes</taxon>
        <taxon>Ixodida</taxon>
        <taxon>Ixodoidea</taxon>
        <taxon>Ixodidae</taxon>
        <taxon>Rhipicephalinae</taxon>
        <taxon>Dermacentor</taxon>
    </lineage>
</organism>
<keyword evidence="2" id="KW-1185">Reference proteome</keyword>
<gene>
    <name evidence="1" type="ORF">HPB49_022563</name>
</gene>
<dbReference type="EMBL" id="CM023470">
    <property type="protein sequence ID" value="KAH7981240.1"/>
    <property type="molecule type" value="Genomic_DNA"/>
</dbReference>
<proteinExistence type="predicted"/>
<protein>
    <submittedName>
        <fullName evidence="1">Uncharacterized protein</fullName>
    </submittedName>
</protein>
<evidence type="ECO:0000313" key="2">
    <source>
        <dbReference type="Proteomes" id="UP000821865"/>
    </source>
</evidence>